<dbReference type="AlphaFoldDB" id="A0A1Y2CFL4"/>
<gene>
    <name evidence="4" type="ORF">BCR33DRAFT_172875</name>
</gene>
<keyword evidence="1" id="KW-0479">Metal-binding</keyword>
<dbReference type="InterPro" id="IPR013087">
    <property type="entry name" value="Znf_C2H2_type"/>
</dbReference>
<evidence type="ECO:0000313" key="4">
    <source>
        <dbReference type="EMBL" id="ORY45687.1"/>
    </source>
</evidence>
<dbReference type="EMBL" id="MCGO01000019">
    <property type="protein sequence ID" value="ORY45687.1"/>
    <property type="molecule type" value="Genomic_DNA"/>
</dbReference>
<sequence length="252" mass="28474">MNSLPPVWSLFRACVQQNGPSLPSLHAQLTEHERRYQALEEGLFALQEDSIGQEYAAHNDMFRSDVWQYSTRTPLLAPSIPCLQTTPPMTPPPAPYNSSTELPFQQPRWCSSSTVANVPQVRGTECPLRKPLNTPHSPPSIPHQLPQTQALATPPLIPSSSPSLLSMRLQPYSISRHYPPPNQSKSLLQARNTEKLPDPIRCNICMISFSRINDLQRHSRTRHSSVPVVNQCRKCGKMFSRPDSLQRHARKY</sequence>
<dbReference type="STRING" id="329046.A0A1Y2CFL4"/>
<dbReference type="Gene3D" id="3.30.160.60">
    <property type="entry name" value="Classic Zinc Finger"/>
    <property type="match status" value="1"/>
</dbReference>
<dbReference type="SUPFAM" id="SSF57667">
    <property type="entry name" value="beta-beta-alpha zinc fingers"/>
    <property type="match status" value="1"/>
</dbReference>
<feature type="non-terminal residue" evidence="4">
    <location>
        <position position="252"/>
    </location>
</feature>
<name>A0A1Y2CFL4_9FUNG</name>
<dbReference type="OrthoDB" id="6910977at2759"/>
<dbReference type="Proteomes" id="UP000193642">
    <property type="component" value="Unassembled WGS sequence"/>
</dbReference>
<organism evidence="4 5">
    <name type="scientific">Rhizoclosmatium globosum</name>
    <dbReference type="NCBI Taxonomy" id="329046"/>
    <lineage>
        <taxon>Eukaryota</taxon>
        <taxon>Fungi</taxon>
        <taxon>Fungi incertae sedis</taxon>
        <taxon>Chytridiomycota</taxon>
        <taxon>Chytridiomycota incertae sedis</taxon>
        <taxon>Chytridiomycetes</taxon>
        <taxon>Chytridiales</taxon>
        <taxon>Chytriomycetaceae</taxon>
        <taxon>Rhizoclosmatium</taxon>
    </lineage>
</organism>
<evidence type="ECO:0000256" key="2">
    <source>
        <dbReference type="SAM" id="MobiDB-lite"/>
    </source>
</evidence>
<accession>A0A1Y2CFL4</accession>
<dbReference type="GO" id="GO:0008270">
    <property type="term" value="F:zinc ion binding"/>
    <property type="evidence" value="ECO:0007669"/>
    <property type="project" value="UniProtKB-KW"/>
</dbReference>
<keyword evidence="5" id="KW-1185">Reference proteome</keyword>
<dbReference type="PROSITE" id="PS50157">
    <property type="entry name" value="ZINC_FINGER_C2H2_2"/>
    <property type="match status" value="2"/>
</dbReference>
<protein>
    <recommendedName>
        <fullName evidence="3">C2H2-type domain-containing protein</fullName>
    </recommendedName>
</protein>
<feature type="domain" description="C2H2-type" evidence="3">
    <location>
        <begin position="200"/>
        <end position="224"/>
    </location>
</feature>
<keyword evidence="1" id="KW-0862">Zinc</keyword>
<feature type="region of interest" description="Disordered" evidence="2">
    <location>
        <begin position="126"/>
        <end position="146"/>
    </location>
</feature>
<feature type="domain" description="C2H2-type" evidence="3">
    <location>
        <begin position="230"/>
        <end position="252"/>
    </location>
</feature>
<comment type="caution">
    <text evidence="4">The sequence shown here is derived from an EMBL/GenBank/DDBJ whole genome shotgun (WGS) entry which is preliminary data.</text>
</comment>
<keyword evidence="1" id="KW-0863">Zinc-finger</keyword>
<evidence type="ECO:0000256" key="1">
    <source>
        <dbReference type="PROSITE-ProRule" id="PRU00042"/>
    </source>
</evidence>
<evidence type="ECO:0000259" key="3">
    <source>
        <dbReference type="PROSITE" id="PS50157"/>
    </source>
</evidence>
<proteinExistence type="predicted"/>
<reference evidence="4 5" key="1">
    <citation type="submission" date="2016-07" db="EMBL/GenBank/DDBJ databases">
        <title>Pervasive Adenine N6-methylation of Active Genes in Fungi.</title>
        <authorList>
            <consortium name="DOE Joint Genome Institute"/>
            <person name="Mondo S.J."/>
            <person name="Dannebaum R.O."/>
            <person name="Kuo R.C."/>
            <person name="Labutti K."/>
            <person name="Haridas S."/>
            <person name="Kuo A."/>
            <person name="Salamov A."/>
            <person name="Ahrendt S.R."/>
            <person name="Lipzen A."/>
            <person name="Sullivan W."/>
            <person name="Andreopoulos W.B."/>
            <person name="Clum A."/>
            <person name="Lindquist E."/>
            <person name="Daum C."/>
            <person name="Ramamoorthy G.K."/>
            <person name="Gryganskyi A."/>
            <person name="Culley D."/>
            <person name="Magnuson J.K."/>
            <person name="James T.Y."/>
            <person name="O'Malley M.A."/>
            <person name="Stajich J.E."/>
            <person name="Spatafora J.W."/>
            <person name="Visel A."/>
            <person name="Grigoriev I.V."/>
        </authorList>
    </citation>
    <scope>NUCLEOTIDE SEQUENCE [LARGE SCALE GENOMIC DNA]</scope>
    <source>
        <strain evidence="4 5">JEL800</strain>
    </source>
</reference>
<evidence type="ECO:0000313" key="5">
    <source>
        <dbReference type="Proteomes" id="UP000193642"/>
    </source>
</evidence>
<dbReference type="InterPro" id="IPR036236">
    <property type="entry name" value="Znf_C2H2_sf"/>
</dbReference>
<dbReference type="Pfam" id="PF00096">
    <property type="entry name" value="zf-C2H2"/>
    <property type="match status" value="2"/>
</dbReference>
<dbReference type="SMART" id="SM00355">
    <property type="entry name" value="ZnF_C2H2"/>
    <property type="match status" value="2"/>
</dbReference>